<organism evidence="7 8">
    <name type="scientific">Linum tenue</name>
    <dbReference type="NCBI Taxonomy" id="586396"/>
    <lineage>
        <taxon>Eukaryota</taxon>
        <taxon>Viridiplantae</taxon>
        <taxon>Streptophyta</taxon>
        <taxon>Embryophyta</taxon>
        <taxon>Tracheophyta</taxon>
        <taxon>Spermatophyta</taxon>
        <taxon>Magnoliopsida</taxon>
        <taxon>eudicotyledons</taxon>
        <taxon>Gunneridae</taxon>
        <taxon>Pentapetalae</taxon>
        <taxon>rosids</taxon>
        <taxon>fabids</taxon>
        <taxon>Malpighiales</taxon>
        <taxon>Linaceae</taxon>
        <taxon>Linum</taxon>
    </lineage>
</organism>
<evidence type="ECO:0000256" key="5">
    <source>
        <dbReference type="RuleBase" id="RU000477"/>
    </source>
</evidence>
<dbReference type="Proteomes" id="UP001154282">
    <property type="component" value="Unassembled WGS sequence"/>
</dbReference>
<feature type="transmembrane region" description="Helical" evidence="6">
    <location>
        <begin position="22"/>
        <end position="41"/>
    </location>
</feature>
<evidence type="ECO:0000256" key="1">
    <source>
        <dbReference type="ARBA" id="ARBA00004141"/>
    </source>
</evidence>
<comment type="similarity">
    <text evidence="5">Belongs to the MIP/aquaporin (TC 1.A.8) family.</text>
</comment>
<comment type="subcellular location">
    <subcellularLocation>
        <location evidence="1">Membrane</location>
        <topology evidence="1">Multi-pass membrane protein</topology>
    </subcellularLocation>
</comment>
<dbReference type="InterPro" id="IPR000425">
    <property type="entry name" value="MIP"/>
</dbReference>
<name>A0AAV0MDW5_9ROSI</name>
<feature type="transmembrane region" description="Helical" evidence="6">
    <location>
        <begin position="95"/>
        <end position="116"/>
    </location>
</feature>
<dbReference type="AlphaFoldDB" id="A0AAV0MDW5"/>
<keyword evidence="2 5" id="KW-0812">Transmembrane</keyword>
<dbReference type="PANTHER" id="PTHR45724">
    <property type="entry name" value="AQUAPORIN NIP2-1"/>
    <property type="match status" value="1"/>
</dbReference>
<keyword evidence="4 6" id="KW-0472">Membrane</keyword>
<sequence>MLLAVLFGPVRSGAGTNVPSGGNLQAFAMEFLITFILMFVVSAVTHTRTVKELGAATIGATIMLNVLIAGGTTGGCMNPARALGPAVATGNYKGLWIYLIAPIAGALLGAAAYAAVRLRTNGDATNEPSSAATISNDGS</sequence>
<comment type="caution">
    <text evidence="7">The sequence shown here is derived from an EMBL/GenBank/DDBJ whole genome shotgun (WGS) entry which is preliminary data.</text>
</comment>
<dbReference type="InterPro" id="IPR023271">
    <property type="entry name" value="Aquaporin-like"/>
</dbReference>
<dbReference type="GO" id="GO:0015267">
    <property type="term" value="F:channel activity"/>
    <property type="evidence" value="ECO:0007669"/>
    <property type="project" value="InterPro"/>
</dbReference>
<gene>
    <name evidence="7" type="ORF">LITE_LOCUS28103</name>
</gene>
<dbReference type="EMBL" id="CAMGYJ010000007">
    <property type="protein sequence ID" value="CAI0444423.1"/>
    <property type="molecule type" value="Genomic_DNA"/>
</dbReference>
<accession>A0AAV0MDW5</accession>
<protein>
    <submittedName>
        <fullName evidence="7">Uncharacterized protein</fullName>
    </submittedName>
</protein>
<reference evidence="7" key="1">
    <citation type="submission" date="2022-08" db="EMBL/GenBank/DDBJ databases">
        <authorList>
            <person name="Gutierrez-Valencia J."/>
        </authorList>
    </citation>
    <scope>NUCLEOTIDE SEQUENCE</scope>
</reference>
<evidence type="ECO:0000256" key="6">
    <source>
        <dbReference type="SAM" id="Phobius"/>
    </source>
</evidence>
<keyword evidence="3 6" id="KW-1133">Transmembrane helix</keyword>
<dbReference type="InterPro" id="IPR034294">
    <property type="entry name" value="Aquaporin_transptr"/>
</dbReference>
<evidence type="ECO:0000256" key="2">
    <source>
        <dbReference type="ARBA" id="ARBA00022692"/>
    </source>
</evidence>
<evidence type="ECO:0000313" key="7">
    <source>
        <dbReference type="EMBL" id="CAI0444423.1"/>
    </source>
</evidence>
<dbReference type="Gene3D" id="1.20.1080.10">
    <property type="entry name" value="Glycerol uptake facilitator protein"/>
    <property type="match status" value="1"/>
</dbReference>
<keyword evidence="5" id="KW-0813">Transport</keyword>
<keyword evidence="8" id="KW-1185">Reference proteome</keyword>
<evidence type="ECO:0000256" key="3">
    <source>
        <dbReference type="ARBA" id="ARBA00022989"/>
    </source>
</evidence>
<dbReference type="GO" id="GO:0016020">
    <property type="term" value="C:membrane"/>
    <property type="evidence" value="ECO:0007669"/>
    <property type="project" value="UniProtKB-SubCell"/>
</dbReference>
<proteinExistence type="inferred from homology"/>
<feature type="transmembrane region" description="Helical" evidence="6">
    <location>
        <begin position="53"/>
        <end position="75"/>
    </location>
</feature>
<dbReference type="PANTHER" id="PTHR45724:SF19">
    <property type="entry name" value="AQUAPORIN NIP6-1"/>
    <property type="match status" value="1"/>
</dbReference>
<dbReference type="SUPFAM" id="SSF81338">
    <property type="entry name" value="Aquaporin-like"/>
    <property type="match status" value="1"/>
</dbReference>
<dbReference type="Pfam" id="PF00230">
    <property type="entry name" value="MIP"/>
    <property type="match status" value="1"/>
</dbReference>
<dbReference type="PRINTS" id="PR00783">
    <property type="entry name" value="MINTRINSICP"/>
</dbReference>
<evidence type="ECO:0000256" key="4">
    <source>
        <dbReference type="ARBA" id="ARBA00023136"/>
    </source>
</evidence>
<evidence type="ECO:0000313" key="8">
    <source>
        <dbReference type="Proteomes" id="UP001154282"/>
    </source>
</evidence>